<evidence type="ECO:0000256" key="3">
    <source>
        <dbReference type="ARBA" id="ARBA00023235"/>
    </source>
</evidence>
<dbReference type="InterPro" id="IPR020094">
    <property type="entry name" value="TruA/RsuA/RluB/E/F_N"/>
</dbReference>
<dbReference type="GO" id="GO:0003723">
    <property type="term" value="F:RNA binding"/>
    <property type="evidence" value="ECO:0007669"/>
    <property type="project" value="InterPro"/>
</dbReference>
<evidence type="ECO:0000256" key="4">
    <source>
        <dbReference type="SAM" id="MobiDB-lite"/>
    </source>
</evidence>
<evidence type="ECO:0000313" key="7">
    <source>
        <dbReference type="Proteomes" id="UP000030706"/>
    </source>
</evidence>
<dbReference type="Pfam" id="PF01416">
    <property type="entry name" value="PseudoU_synth_1"/>
    <property type="match status" value="1"/>
</dbReference>
<dbReference type="GO" id="GO:0005737">
    <property type="term" value="C:cytoplasm"/>
    <property type="evidence" value="ECO:0007669"/>
    <property type="project" value="TreeGrafter"/>
</dbReference>
<dbReference type="GO" id="GO:0031119">
    <property type="term" value="P:tRNA pseudouridine synthesis"/>
    <property type="evidence" value="ECO:0007669"/>
    <property type="project" value="TreeGrafter"/>
</dbReference>
<dbReference type="GO" id="GO:0009982">
    <property type="term" value="F:pseudouridine synthase activity"/>
    <property type="evidence" value="ECO:0007669"/>
    <property type="project" value="InterPro"/>
</dbReference>
<evidence type="ECO:0000256" key="1">
    <source>
        <dbReference type="ARBA" id="ARBA00009375"/>
    </source>
</evidence>
<keyword evidence="3" id="KW-0413">Isomerase</keyword>
<feature type="region of interest" description="Disordered" evidence="4">
    <location>
        <begin position="200"/>
        <end position="241"/>
    </location>
</feature>
<protein>
    <submittedName>
        <fullName evidence="6">Pseudouridine synthase</fullName>
    </submittedName>
</protein>
<keyword evidence="2" id="KW-0819">tRNA processing</keyword>
<dbReference type="InterPro" id="IPR001406">
    <property type="entry name" value="PsdUridine_synth_TruA"/>
</dbReference>
<gene>
    <name evidence="6" type="ORF">M438DRAFT_343707</name>
</gene>
<dbReference type="GO" id="GO:0005634">
    <property type="term" value="C:nucleus"/>
    <property type="evidence" value="ECO:0007669"/>
    <property type="project" value="TreeGrafter"/>
</dbReference>
<reference evidence="6 7" key="1">
    <citation type="journal article" date="2014" name="BMC Genomics">
        <title>Genome sequencing of four Aureobasidium pullulans varieties: biotechnological potential, stress tolerance, and description of new species.</title>
        <authorList>
            <person name="Gostin Ar C."/>
            <person name="Ohm R.A."/>
            <person name="Kogej T."/>
            <person name="Sonjak S."/>
            <person name="Turk M."/>
            <person name="Zajc J."/>
            <person name="Zalar P."/>
            <person name="Grube M."/>
            <person name="Sun H."/>
            <person name="Han J."/>
            <person name="Sharma A."/>
            <person name="Chiniquy J."/>
            <person name="Ngan C.Y."/>
            <person name="Lipzen A."/>
            <person name="Barry K."/>
            <person name="Grigoriev I.V."/>
            <person name="Gunde-Cimerman N."/>
        </authorList>
    </citation>
    <scope>NUCLEOTIDE SEQUENCE [LARGE SCALE GENOMIC DNA]</scope>
    <source>
        <strain evidence="6 7">EXF-150</strain>
    </source>
</reference>
<dbReference type="PANTHER" id="PTHR11142">
    <property type="entry name" value="PSEUDOURIDYLATE SYNTHASE"/>
    <property type="match status" value="1"/>
</dbReference>
<dbReference type="Gene3D" id="3.30.70.660">
    <property type="entry name" value="Pseudouridine synthase I, catalytic domain, C-terminal subdomain"/>
    <property type="match status" value="1"/>
</dbReference>
<dbReference type="GeneID" id="40747350"/>
<dbReference type="OrthoDB" id="25767at2759"/>
<dbReference type="Gene3D" id="3.30.70.580">
    <property type="entry name" value="Pseudouridine synthase I, catalytic domain, N-terminal subdomain"/>
    <property type="match status" value="1"/>
</dbReference>
<evidence type="ECO:0000256" key="2">
    <source>
        <dbReference type="ARBA" id="ARBA00022694"/>
    </source>
</evidence>
<keyword evidence="7" id="KW-1185">Reference proteome</keyword>
<comment type="similarity">
    <text evidence="1">Belongs to the tRNA pseudouridine synthase TruA family.</text>
</comment>
<dbReference type="HOGENOM" id="CLU_014673_2_3_1"/>
<dbReference type="Proteomes" id="UP000030706">
    <property type="component" value="Unassembled WGS sequence"/>
</dbReference>
<evidence type="ECO:0000259" key="5">
    <source>
        <dbReference type="Pfam" id="PF01416"/>
    </source>
</evidence>
<dbReference type="HAMAP" id="MF_00171">
    <property type="entry name" value="TruA"/>
    <property type="match status" value="1"/>
</dbReference>
<dbReference type="GO" id="GO:1990481">
    <property type="term" value="P:mRNA pseudouridine synthesis"/>
    <property type="evidence" value="ECO:0007669"/>
    <property type="project" value="TreeGrafter"/>
</dbReference>
<dbReference type="RefSeq" id="XP_029763536.1">
    <property type="nucleotide sequence ID" value="XM_029905044.1"/>
</dbReference>
<dbReference type="AlphaFoldDB" id="A0A074XUN9"/>
<dbReference type="SUPFAM" id="SSF55120">
    <property type="entry name" value="Pseudouridine synthase"/>
    <property type="match status" value="1"/>
</dbReference>
<name>A0A074XUN9_AURPU</name>
<dbReference type="InterPro" id="IPR041707">
    <property type="entry name" value="Pus3-like"/>
</dbReference>
<feature type="domain" description="Pseudouridine synthase I TruA alpha/beta" evidence="5">
    <location>
        <begin position="326"/>
        <end position="465"/>
    </location>
</feature>
<dbReference type="CDD" id="cd02569">
    <property type="entry name" value="PseudoU_synth_ScPus3"/>
    <property type="match status" value="1"/>
</dbReference>
<organism evidence="6 7">
    <name type="scientific">Aureobasidium pullulans EXF-150</name>
    <dbReference type="NCBI Taxonomy" id="1043002"/>
    <lineage>
        <taxon>Eukaryota</taxon>
        <taxon>Fungi</taxon>
        <taxon>Dikarya</taxon>
        <taxon>Ascomycota</taxon>
        <taxon>Pezizomycotina</taxon>
        <taxon>Dothideomycetes</taxon>
        <taxon>Dothideomycetidae</taxon>
        <taxon>Dothideales</taxon>
        <taxon>Saccotheciaceae</taxon>
        <taxon>Aureobasidium</taxon>
    </lineage>
</organism>
<dbReference type="InterPro" id="IPR020097">
    <property type="entry name" value="PsdUridine_synth_TruA_a/b_dom"/>
</dbReference>
<evidence type="ECO:0000313" key="6">
    <source>
        <dbReference type="EMBL" id="KEQ87349.1"/>
    </source>
</evidence>
<dbReference type="InterPro" id="IPR020103">
    <property type="entry name" value="PsdUridine_synth_cat_dom_sf"/>
</dbReference>
<feature type="compositionally biased region" description="Basic and acidic residues" evidence="4">
    <location>
        <begin position="224"/>
        <end position="241"/>
    </location>
</feature>
<feature type="region of interest" description="Disordered" evidence="4">
    <location>
        <begin position="33"/>
        <end position="57"/>
    </location>
</feature>
<dbReference type="EMBL" id="KL584977">
    <property type="protein sequence ID" value="KEQ87349.1"/>
    <property type="molecule type" value="Genomic_DNA"/>
</dbReference>
<feature type="compositionally biased region" description="Basic residues" evidence="4">
    <location>
        <begin position="36"/>
        <end position="46"/>
    </location>
</feature>
<dbReference type="PANTHER" id="PTHR11142:SF5">
    <property type="entry name" value="TRNA PSEUDOURIDINE(38_39) SYNTHASE"/>
    <property type="match status" value="1"/>
</dbReference>
<dbReference type="InterPro" id="IPR020095">
    <property type="entry name" value="PsdUridine_synth_TruA_C"/>
</dbReference>
<dbReference type="STRING" id="1043002.A0A074XUN9"/>
<accession>A0A074XUN9</accession>
<proteinExistence type="inferred from homology"/>
<sequence>MNSTLRSLTSTASFLFSRSSLPAFKPVTLYTTTRRGTSRRARRKKMGLPEPEQTPDYTNWSASQLLKRITDLETQLRNNRIVPVTDPSVTAALPPKKKQKKDRPFDASRYNTRHIALKFAYLGQRYNGFEHHTGNKTPLPTIEEELWKAFMKTRLIFPTRGAELKEGEIDWEGTDYSKCGRTDRGVSAFGQVIGIRVRSLQPMPKEQPVQEEEQGDKMQGIEGNAKEQGSKEDKKPESKPWDHIRDELPYIQLLNRVLPEDIRMLAWCPTPPTDFNARFNCRERRYRYFFTSPAFAPVPGDAGLMTTATGKTLREGYLDIEAMRDAAKRYEGLHDFRNFCKVDPAKQITNFERRIFKAGIEEVDVSQAPAGFISHPAFAQSVGAKNQMGGQGDMSIPKIYTFDVNGSAFLWHQVRHLVAVLFLVGQGFEPPSIISDLLDMEKYPTRPKYEMATDAPLVLWDCIFPDHEDIDQSREDAMEWVYVGETGGRETNKRPEMDGGDSKFGKGGIMDSIWEVWHKRKIDEILAGSLMDIVAAQGKRCPADVKLAPVAERSPRLFDGGDWPRPVGTYVPIARKQRMEPVEVVNARYLERKGPYKPKFMRKEDGDE</sequence>